<sequence length="342" mass="36088">MAYQPRSFPPATILKTLGIVTAVCLLVLMVLYVVYAGGRRKARGQGPRSANLRARRPRDAETGAAGTARRNCRHVDSVDTLPRYTPKEEGGVAPAPPEQVHGSGHDGVEEEGPKPPAYTFDAGGPGSEGEFGEAGEGHAGLPVSPDPFHISILPFSFLQTPTSLKKLQFQNNSNSHSNRINLDNQPLPSPTQLSSTMPHPTPSNPPPHQPLQIRSTNDGNIAFLLLIAIFSAAALILFAVWASSKLHSPRPRRRPGTAAEGIELGGIPGAGERTAGTEDAAGAGRDKDDGLDAGDGESYAERSGSTETQIDMALPVPPARAYGRDRGEGLHGMSPVEGVEMI</sequence>
<feature type="transmembrane region" description="Helical" evidence="2">
    <location>
        <begin position="221"/>
        <end position="242"/>
    </location>
</feature>
<keyword evidence="2" id="KW-0812">Transmembrane</keyword>
<keyword evidence="2" id="KW-1133">Transmembrane helix</keyword>
<evidence type="ECO:0000256" key="1">
    <source>
        <dbReference type="SAM" id="MobiDB-lite"/>
    </source>
</evidence>
<organism evidence="3 4">
    <name type="scientific">Letharia lupina</name>
    <dbReference type="NCBI Taxonomy" id="560253"/>
    <lineage>
        <taxon>Eukaryota</taxon>
        <taxon>Fungi</taxon>
        <taxon>Dikarya</taxon>
        <taxon>Ascomycota</taxon>
        <taxon>Pezizomycotina</taxon>
        <taxon>Lecanoromycetes</taxon>
        <taxon>OSLEUM clade</taxon>
        <taxon>Lecanoromycetidae</taxon>
        <taxon>Lecanorales</taxon>
        <taxon>Lecanorineae</taxon>
        <taxon>Parmeliaceae</taxon>
        <taxon>Letharia</taxon>
    </lineage>
</organism>
<evidence type="ECO:0000313" key="3">
    <source>
        <dbReference type="EMBL" id="KAF6221170.1"/>
    </source>
</evidence>
<keyword evidence="2" id="KW-0472">Membrane</keyword>
<dbReference type="GeneID" id="59330438"/>
<feature type="region of interest" description="Disordered" evidence="1">
    <location>
        <begin position="41"/>
        <end position="118"/>
    </location>
</feature>
<protein>
    <submittedName>
        <fullName evidence="3">Uncharacterized protein</fullName>
    </submittedName>
</protein>
<feature type="region of interest" description="Disordered" evidence="1">
    <location>
        <begin position="171"/>
        <end position="214"/>
    </location>
</feature>
<feature type="compositionally biased region" description="Pro residues" evidence="1">
    <location>
        <begin position="199"/>
        <end position="209"/>
    </location>
</feature>
<name>A0A8H6CD32_9LECA</name>
<feature type="region of interest" description="Disordered" evidence="1">
    <location>
        <begin position="247"/>
        <end position="342"/>
    </location>
</feature>
<feature type="transmembrane region" description="Helical" evidence="2">
    <location>
        <begin position="12"/>
        <end position="35"/>
    </location>
</feature>
<accession>A0A8H6CD32</accession>
<evidence type="ECO:0000256" key="2">
    <source>
        <dbReference type="SAM" id="Phobius"/>
    </source>
</evidence>
<dbReference type="EMBL" id="JACCJB010000014">
    <property type="protein sequence ID" value="KAF6221170.1"/>
    <property type="molecule type" value="Genomic_DNA"/>
</dbReference>
<proteinExistence type="predicted"/>
<evidence type="ECO:0000313" key="4">
    <source>
        <dbReference type="Proteomes" id="UP000593566"/>
    </source>
</evidence>
<feature type="compositionally biased region" description="Polar residues" evidence="1">
    <location>
        <begin position="171"/>
        <end position="193"/>
    </location>
</feature>
<reference evidence="3 4" key="1">
    <citation type="journal article" date="2020" name="Genomics">
        <title>Complete, high-quality genomes from long-read metagenomic sequencing of two wolf lichen thalli reveals enigmatic genome architecture.</title>
        <authorList>
            <person name="McKenzie S.K."/>
            <person name="Walston R.F."/>
            <person name="Allen J.L."/>
        </authorList>
    </citation>
    <scope>NUCLEOTIDE SEQUENCE [LARGE SCALE GENOMIC DNA]</scope>
    <source>
        <strain evidence="3">WasteWater1</strain>
    </source>
</reference>
<dbReference type="RefSeq" id="XP_037150605.1">
    <property type="nucleotide sequence ID" value="XM_037292952.1"/>
</dbReference>
<feature type="compositionally biased region" description="Basic and acidic residues" evidence="1">
    <location>
        <begin position="103"/>
        <end position="113"/>
    </location>
</feature>
<gene>
    <name evidence="3" type="ORF">HO133_002024</name>
</gene>
<dbReference type="AlphaFoldDB" id="A0A8H6CD32"/>
<keyword evidence="4" id="KW-1185">Reference proteome</keyword>
<dbReference type="Proteomes" id="UP000593566">
    <property type="component" value="Unassembled WGS sequence"/>
</dbReference>
<comment type="caution">
    <text evidence="3">The sequence shown here is derived from an EMBL/GenBank/DDBJ whole genome shotgun (WGS) entry which is preliminary data.</text>
</comment>